<dbReference type="GO" id="GO:0003677">
    <property type="term" value="F:DNA binding"/>
    <property type="evidence" value="ECO:0007669"/>
    <property type="project" value="InterPro"/>
</dbReference>
<feature type="domain" description="ATP-dependent DNA ligase family profile" evidence="18">
    <location>
        <begin position="430"/>
        <end position="555"/>
    </location>
</feature>
<dbReference type="PROSITE" id="PS50160">
    <property type="entry name" value="DNA_LIGASE_A3"/>
    <property type="match status" value="1"/>
</dbReference>
<dbReference type="PROSITE" id="PS50172">
    <property type="entry name" value="BRCT"/>
    <property type="match status" value="2"/>
</dbReference>
<dbReference type="Gene3D" id="3.30.470.30">
    <property type="entry name" value="DNA ligase/mRNA capping enzyme"/>
    <property type="match status" value="1"/>
</dbReference>
<protein>
    <recommendedName>
        <fullName evidence="16">DNA ligase</fullName>
        <ecNumber evidence="16">6.5.1.1</ecNumber>
    </recommendedName>
</protein>
<evidence type="ECO:0000256" key="9">
    <source>
        <dbReference type="ARBA" id="ARBA00022840"/>
    </source>
</evidence>
<dbReference type="STRING" id="253628.A0A0D2A9X1"/>
<dbReference type="InParanoid" id="A0A0D2A9X1"/>
<dbReference type="SMART" id="SM00292">
    <property type="entry name" value="BRCT"/>
    <property type="match status" value="2"/>
</dbReference>
<dbReference type="CDD" id="cd07968">
    <property type="entry name" value="OBF_DNA_ligase_IV"/>
    <property type="match status" value="1"/>
</dbReference>
<dbReference type="Pfam" id="PF04675">
    <property type="entry name" value="DNA_ligase_A_N"/>
    <property type="match status" value="1"/>
</dbReference>
<evidence type="ECO:0000256" key="5">
    <source>
        <dbReference type="ARBA" id="ARBA00022723"/>
    </source>
</evidence>
<evidence type="ECO:0000256" key="4">
    <source>
        <dbReference type="ARBA" id="ARBA00022598"/>
    </source>
</evidence>
<dbReference type="PROSITE" id="PS00333">
    <property type="entry name" value="DNA_LIGASE_A2"/>
    <property type="match status" value="1"/>
</dbReference>
<evidence type="ECO:0000259" key="18">
    <source>
        <dbReference type="PROSITE" id="PS50160"/>
    </source>
</evidence>
<dbReference type="PROSITE" id="PS00697">
    <property type="entry name" value="DNA_LIGASE_A1"/>
    <property type="match status" value="1"/>
</dbReference>
<evidence type="ECO:0000256" key="3">
    <source>
        <dbReference type="ARBA" id="ARBA00007572"/>
    </source>
</evidence>
<dbReference type="SUPFAM" id="SSF50249">
    <property type="entry name" value="Nucleic acid-binding proteins"/>
    <property type="match status" value="1"/>
</dbReference>
<accession>A0A0D2A9X1</accession>
<comment type="function">
    <text evidence="15">DNA ligase involved in DNA non-homologous end joining (NHEJ); required for double-strand break (DSB) repair.</text>
</comment>
<dbReference type="FunFam" id="2.40.50.140:FF:000234">
    <property type="entry name" value="DNA ligase"/>
    <property type="match status" value="1"/>
</dbReference>
<dbReference type="HOGENOM" id="CLU_004844_1_1_1"/>
<dbReference type="Gene3D" id="1.10.3260.10">
    <property type="entry name" value="DNA ligase, ATP-dependent, N-terminal domain"/>
    <property type="match status" value="1"/>
</dbReference>
<dbReference type="NCBIfam" id="TIGR00574">
    <property type="entry name" value="dnl1"/>
    <property type="match status" value="1"/>
</dbReference>
<dbReference type="EMBL" id="KN847544">
    <property type="protein sequence ID" value="KIW03508.1"/>
    <property type="molecule type" value="Genomic_DNA"/>
</dbReference>
<dbReference type="EC" id="6.5.1.1" evidence="16"/>
<dbReference type="InterPro" id="IPR036420">
    <property type="entry name" value="BRCT_dom_sf"/>
</dbReference>
<evidence type="ECO:0000256" key="10">
    <source>
        <dbReference type="ARBA" id="ARBA00022842"/>
    </source>
</evidence>
<dbReference type="InterPro" id="IPR012309">
    <property type="entry name" value="DNA_ligase_ATP-dep_C"/>
</dbReference>
<comment type="cofactor">
    <cofactor evidence="1">
        <name>Mg(2+)</name>
        <dbReference type="ChEBI" id="CHEBI:18420"/>
    </cofactor>
</comment>
<evidence type="ECO:0000256" key="7">
    <source>
        <dbReference type="ARBA" id="ARBA00022741"/>
    </source>
</evidence>
<keyword evidence="4 16" id="KW-0436">Ligase</keyword>
<evidence type="ECO:0000313" key="21">
    <source>
        <dbReference type="Proteomes" id="UP000053259"/>
    </source>
</evidence>
<dbReference type="RefSeq" id="XP_016213377.1">
    <property type="nucleotide sequence ID" value="XM_016358758.1"/>
</dbReference>
<evidence type="ECO:0000256" key="16">
    <source>
        <dbReference type="RuleBase" id="RU000617"/>
    </source>
</evidence>
<dbReference type="InterPro" id="IPR000977">
    <property type="entry name" value="DNA_ligase_ATP-dep"/>
</dbReference>
<dbReference type="InterPro" id="IPR036599">
    <property type="entry name" value="DNA_ligase_N_sf"/>
</dbReference>
<evidence type="ECO:0000259" key="19">
    <source>
        <dbReference type="PROSITE" id="PS50172"/>
    </source>
</evidence>
<keyword evidence="13" id="KW-0539">Nucleus</keyword>
<name>A0A0D2A9X1_9PEZI</name>
<keyword evidence="10" id="KW-0460">Magnesium</keyword>
<comment type="subcellular location">
    <subcellularLocation>
        <location evidence="2">Nucleus</location>
    </subcellularLocation>
</comment>
<dbReference type="Gene3D" id="3.40.50.10190">
    <property type="entry name" value="BRCT domain"/>
    <property type="match status" value="2"/>
</dbReference>
<proteinExistence type="inferred from homology"/>
<feature type="domain" description="BRCT" evidence="19">
    <location>
        <begin position="895"/>
        <end position="1005"/>
    </location>
</feature>
<dbReference type="Proteomes" id="UP000053259">
    <property type="component" value="Unassembled WGS sequence"/>
</dbReference>
<gene>
    <name evidence="20" type="ORF">PV09_05274</name>
</gene>
<dbReference type="SUPFAM" id="SSF52113">
    <property type="entry name" value="BRCT domain"/>
    <property type="match status" value="2"/>
</dbReference>
<evidence type="ECO:0000256" key="11">
    <source>
        <dbReference type="ARBA" id="ARBA00023172"/>
    </source>
</evidence>
<dbReference type="PANTHER" id="PTHR45997:SF1">
    <property type="entry name" value="DNA LIGASE 4"/>
    <property type="match status" value="1"/>
</dbReference>
<evidence type="ECO:0000256" key="8">
    <source>
        <dbReference type="ARBA" id="ARBA00022763"/>
    </source>
</evidence>
<keyword evidence="6" id="KW-0677">Repeat</keyword>
<evidence type="ECO:0000256" key="15">
    <source>
        <dbReference type="ARBA" id="ARBA00043870"/>
    </source>
</evidence>
<dbReference type="FunCoup" id="A0A0D2A9X1">
    <property type="interactions" value="561"/>
</dbReference>
<evidence type="ECO:0000256" key="12">
    <source>
        <dbReference type="ARBA" id="ARBA00023204"/>
    </source>
</evidence>
<dbReference type="GeneID" id="27313247"/>
<keyword evidence="9 16" id="KW-0067">ATP-binding</keyword>
<keyword evidence="21" id="KW-1185">Reference proteome</keyword>
<keyword evidence="8 16" id="KW-0227">DNA damage</keyword>
<evidence type="ECO:0000256" key="17">
    <source>
        <dbReference type="RuleBase" id="RU004196"/>
    </source>
</evidence>
<evidence type="ECO:0000256" key="13">
    <source>
        <dbReference type="ARBA" id="ARBA00023242"/>
    </source>
</evidence>
<dbReference type="GO" id="GO:0003910">
    <property type="term" value="F:DNA ligase (ATP) activity"/>
    <property type="evidence" value="ECO:0007669"/>
    <property type="project" value="UniProtKB-EC"/>
</dbReference>
<dbReference type="PANTHER" id="PTHR45997">
    <property type="entry name" value="DNA LIGASE 4"/>
    <property type="match status" value="1"/>
</dbReference>
<dbReference type="GO" id="GO:0006297">
    <property type="term" value="P:nucleotide-excision repair, DNA gap filling"/>
    <property type="evidence" value="ECO:0007669"/>
    <property type="project" value="TreeGrafter"/>
</dbReference>
<evidence type="ECO:0000313" key="20">
    <source>
        <dbReference type="EMBL" id="KIW03508.1"/>
    </source>
</evidence>
<keyword evidence="7 16" id="KW-0547">Nucleotide-binding</keyword>
<dbReference type="InterPro" id="IPR044125">
    <property type="entry name" value="Adenylation_DNA_ligase_IV"/>
</dbReference>
<dbReference type="GO" id="GO:0032807">
    <property type="term" value="C:DNA ligase IV complex"/>
    <property type="evidence" value="ECO:0007669"/>
    <property type="project" value="TreeGrafter"/>
</dbReference>
<dbReference type="InterPro" id="IPR012310">
    <property type="entry name" value="DNA_ligase_ATP-dep_cent"/>
</dbReference>
<evidence type="ECO:0000256" key="2">
    <source>
        <dbReference type="ARBA" id="ARBA00004123"/>
    </source>
</evidence>
<evidence type="ECO:0000256" key="6">
    <source>
        <dbReference type="ARBA" id="ARBA00022737"/>
    </source>
</evidence>
<comment type="catalytic activity">
    <reaction evidence="14 16">
        <text>ATP + (deoxyribonucleotide)n-3'-hydroxyl + 5'-phospho-(deoxyribonucleotide)m = (deoxyribonucleotide)n+m + AMP + diphosphate.</text>
        <dbReference type="EC" id="6.5.1.1"/>
    </reaction>
</comment>
<dbReference type="CDD" id="cd07903">
    <property type="entry name" value="Adenylation_DNA_ligase_IV"/>
    <property type="match status" value="1"/>
</dbReference>
<dbReference type="FunFam" id="1.10.3260.10:FF:000008">
    <property type="entry name" value="DNA ligase 4"/>
    <property type="match status" value="1"/>
</dbReference>
<keyword evidence="12 16" id="KW-0234">DNA repair</keyword>
<dbReference type="InterPro" id="IPR012308">
    <property type="entry name" value="DNA_ligase_ATP-dep_N"/>
</dbReference>
<dbReference type="CDD" id="cd17722">
    <property type="entry name" value="BRCT_DNA_ligase_IV_rpt1"/>
    <property type="match status" value="1"/>
</dbReference>
<comment type="similarity">
    <text evidence="3 17">Belongs to the ATP-dependent DNA ligase family.</text>
</comment>
<feature type="domain" description="BRCT" evidence="19">
    <location>
        <begin position="729"/>
        <end position="813"/>
    </location>
</feature>
<dbReference type="InterPro" id="IPR029710">
    <property type="entry name" value="LIG4"/>
</dbReference>
<dbReference type="Pfam" id="PF01068">
    <property type="entry name" value="DNA_ligase_A_M"/>
    <property type="match status" value="1"/>
</dbReference>
<dbReference type="SUPFAM" id="SSF117018">
    <property type="entry name" value="ATP-dependent DNA ligase DNA-binding domain"/>
    <property type="match status" value="1"/>
</dbReference>
<dbReference type="GO" id="GO:0046872">
    <property type="term" value="F:metal ion binding"/>
    <property type="evidence" value="ECO:0007669"/>
    <property type="project" value="UniProtKB-KW"/>
</dbReference>
<dbReference type="VEuPathDB" id="FungiDB:PV09_05274"/>
<dbReference type="AlphaFoldDB" id="A0A0D2A9X1"/>
<evidence type="ECO:0000256" key="1">
    <source>
        <dbReference type="ARBA" id="ARBA00001946"/>
    </source>
</evidence>
<dbReference type="FunFam" id="3.30.470.30:FF:000013">
    <property type="entry name" value="DNA ligase"/>
    <property type="match status" value="1"/>
</dbReference>
<reference evidence="20 21" key="1">
    <citation type="submission" date="2015-01" db="EMBL/GenBank/DDBJ databases">
        <title>The Genome Sequence of Ochroconis gallopava CBS43764.</title>
        <authorList>
            <consortium name="The Broad Institute Genomics Platform"/>
            <person name="Cuomo C."/>
            <person name="de Hoog S."/>
            <person name="Gorbushina A."/>
            <person name="Stielow B."/>
            <person name="Teixiera M."/>
            <person name="Abouelleil A."/>
            <person name="Chapman S.B."/>
            <person name="Priest M."/>
            <person name="Young S.K."/>
            <person name="Wortman J."/>
            <person name="Nusbaum C."/>
            <person name="Birren B."/>
        </authorList>
    </citation>
    <scope>NUCLEOTIDE SEQUENCE [LARGE SCALE GENOMIC DNA]</scope>
    <source>
        <strain evidence="20 21">CBS 43764</strain>
    </source>
</reference>
<dbReference type="OrthoDB" id="151490at2759"/>
<dbReference type="Pfam" id="PF16589">
    <property type="entry name" value="BRCT_2"/>
    <property type="match status" value="1"/>
</dbReference>
<dbReference type="GO" id="GO:0006303">
    <property type="term" value="P:double-strand break repair via nonhomologous end joining"/>
    <property type="evidence" value="ECO:0007669"/>
    <property type="project" value="TreeGrafter"/>
</dbReference>
<dbReference type="InterPro" id="IPR016059">
    <property type="entry name" value="DNA_ligase_ATP-dep_CS"/>
</dbReference>
<dbReference type="InterPro" id="IPR012340">
    <property type="entry name" value="NA-bd_OB-fold"/>
</dbReference>
<keyword evidence="5" id="KW-0479">Metal-binding</keyword>
<dbReference type="Gene3D" id="2.40.50.140">
    <property type="entry name" value="Nucleic acid-binding proteins"/>
    <property type="match status" value="1"/>
</dbReference>
<dbReference type="GO" id="GO:0005524">
    <property type="term" value="F:ATP binding"/>
    <property type="evidence" value="ECO:0007669"/>
    <property type="project" value="UniProtKB-KW"/>
</dbReference>
<sequence length="1005" mass="115861">MAHDRVVADSDAVEEEEMMYGHGALTSAELDEKYPHRPHNVHKTLPFHELFTTLFNPLNEQRKKSNTSLVSRKKQGPQGRVLMTPHEARRNIIERFISRWRKQVGNDIYPALRLIVPEKDRDRAMYGLKEKTIGKLLVKVIGIDKNSEDAYNLTNWKLPGFKAAASAGDFAARCFEVLQKRPMLTKPGDMTIAEVNERLDRLAASSKESEQIPIFEEFYRRMNPEELMWLVRMMLRQMKIGATEKTFFDIWHPDAENLFNVSSSLRRVCWELYDPEIRLDSDQSSVTLMQCFQPQLANFQARSFEYMVRSMRPTEDDDEFWIEEKLDGERIQLHMMEDSLVPGGKRFSFWSRKGKDYTYLYGNGYQDEESSLTQHLKGAFSDNVRNIILDGEMITWDMEEDAIVPFGTLKTAALSEGRNPYGGGGQRPMFKVFDCLYLNDTPITQYTLRDRRRALESAVKSVPRRMEIHEYTVAHRAEEIEPLLRKVVADSSEGLVLKNPRSSYKLSERNDDWWKVKPEYMTEFGEALDCVIIGGYWGSGHRGGMLSSFLCGLRVDDETVRGQNANPQKCWSFFKVGGGMTATDYKEIREATDGKWRRWDPKRPPTEYIELGGGDRQYERPDMWIKPEDSVVVEVKAASVHNTDQFRTGFTLRFPRFTRLRRDKTWREALTQTEFHTLKNEAEQRHKEREFQIDDERKRRRAAASVRKRKKPLTVHGADEVIDTPYAGPSTKIFEGLSFFIISESLKPVKKSKAELEQLVKAHGGNVVQSQSAAEKVICIADKELVKVRSIKNEGKLNIVRPIWLFDCIEQNQADIGQERFLLPIEPVHVFHTIEADQDMIFQNVDEFGDSYCRDVSVEDLRRILASMPLNSKIALSKDQLLEQFMDHGVDFGETKGSMFRNVIAYMGSAEDAVMANSDAEQEHEDLDMLFIQQKLAFGGGQWVHSLSADGVTHVVVTKDLNRSKLNDLREAVASQTTLPRIVTLEWIQESWKEGTLLDEERFKP</sequence>
<dbReference type="SUPFAM" id="SSF56091">
    <property type="entry name" value="DNA ligase/mRNA capping enzyme, catalytic domain"/>
    <property type="match status" value="1"/>
</dbReference>
<evidence type="ECO:0000256" key="14">
    <source>
        <dbReference type="ARBA" id="ARBA00034003"/>
    </source>
</evidence>
<organism evidence="20 21">
    <name type="scientific">Verruconis gallopava</name>
    <dbReference type="NCBI Taxonomy" id="253628"/>
    <lineage>
        <taxon>Eukaryota</taxon>
        <taxon>Fungi</taxon>
        <taxon>Dikarya</taxon>
        <taxon>Ascomycota</taxon>
        <taxon>Pezizomycotina</taxon>
        <taxon>Dothideomycetes</taxon>
        <taxon>Pleosporomycetidae</taxon>
        <taxon>Venturiales</taxon>
        <taxon>Sympoventuriaceae</taxon>
        <taxon>Verruconis</taxon>
    </lineage>
</organism>
<dbReference type="GO" id="GO:0071897">
    <property type="term" value="P:DNA biosynthetic process"/>
    <property type="evidence" value="ECO:0007669"/>
    <property type="project" value="InterPro"/>
</dbReference>
<dbReference type="InterPro" id="IPR001357">
    <property type="entry name" value="BRCT_dom"/>
</dbReference>
<dbReference type="Pfam" id="PF04679">
    <property type="entry name" value="DNA_ligase_A_C"/>
    <property type="match status" value="1"/>
</dbReference>
<keyword evidence="11 16" id="KW-0233">DNA recombination</keyword>
<dbReference type="GO" id="GO:0006310">
    <property type="term" value="P:DNA recombination"/>
    <property type="evidence" value="ECO:0007669"/>
    <property type="project" value="UniProtKB-KW"/>
</dbReference>